<organism evidence="3">
    <name type="scientific">Dissoconium aciculare CBS 342.82</name>
    <dbReference type="NCBI Taxonomy" id="1314786"/>
    <lineage>
        <taxon>Eukaryota</taxon>
        <taxon>Fungi</taxon>
        <taxon>Dikarya</taxon>
        <taxon>Ascomycota</taxon>
        <taxon>Pezizomycotina</taxon>
        <taxon>Dothideomycetes</taxon>
        <taxon>Dothideomycetidae</taxon>
        <taxon>Mycosphaerellales</taxon>
        <taxon>Dissoconiaceae</taxon>
        <taxon>Dissoconium</taxon>
    </lineage>
</organism>
<gene>
    <name evidence="3" type="ORF">K489DRAFT_380977</name>
</gene>
<feature type="compositionally biased region" description="Polar residues" evidence="1">
    <location>
        <begin position="410"/>
        <end position="419"/>
    </location>
</feature>
<feature type="compositionally biased region" description="Basic and acidic residues" evidence="1">
    <location>
        <begin position="361"/>
        <end position="374"/>
    </location>
</feature>
<dbReference type="RefSeq" id="XP_033459265.1">
    <property type="nucleotide sequence ID" value="XM_033605000.1"/>
</dbReference>
<feature type="compositionally biased region" description="Basic and acidic residues" evidence="1">
    <location>
        <begin position="420"/>
        <end position="443"/>
    </location>
</feature>
<keyword evidence="2" id="KW-1185">Reference proteome</keyword>
<feature type="region of interest" description="Disordered" evidence="1">
    <location>
        <begin position="1"/>
        <end position="67"/>
    </location>
</feature>
<reference evidence="3" key="3">
    <citation type="submission" date="2025-08" db="UniProtKB">
        <authorList>
            <consortium name="RefSeq"/>
        </authorList>
    </citation>
    <scope>IDENTIFICATION</scope>
    <source>
        <strain evidence="3">CBS 342.82</strain>
    </source>
</reference>
<proteinExistence type="predicted"/>
<reference evidence="3" key="2">
    <citation type="submission" date="2020-04" db="EMBL/GenBank/DDBJ databases">
        <authorList>
            <consortium name="NCBI Genome Project"/>
        </authorList>
    </citation>
    <scope>NUCLEOTIDE SEQUENCE</scope>
    <source>
        <strain evidence="3">CBS 342.82</strain>
    </source>
</reference>
<evidence type="ECO:0000256" key="1">
    <source>
        <dbReference type="SAM" id="MobiDB-lite"/>
    </source>
</evidence>
<sequence>MHSYYSPSLYTPRFGRRTTDDGSYTPRTRCSSMTSETRSIWHTSTAVPSKIDQSQRSKPSSMRPPEYDTIRQEQVSNKARAISSATVTIAYPGLSSDPSMTRLGDPDFVQSQIEKAQENSVGLTKTPEWRLSSIPKNDFFTCPKDSRFIAPESDVFSESPKVVFSPTQVGRGALPHPNSRGDTIERAADLSSSIPGTLHKELLLPSLRRLPILPVTTFVEPLKPKRLQRTSASFGHTNALVQTSSGSEGVAQQQNVEDTRECIPQDEPQEDGRLMQPLSQSDQNVHVDDIENDSTFDNLLISVSHRAERAREMIEQAITERKNSNEAQPQGRGGEVRQNLNEHAVGDSIITAADQGVRMPAHKERPKHDAREEPSFITHHLSREPSSPALESSPDITKGQSRSLRKTKQTRIVTTSHSGSPRERRAHRAELTSRPTLEESMAKNRAYEETIAKLVRRLAEAEKKSEV</sequence>
<dbReference type="Proteomes" id="UP000504637">
    <property type="component" value="Unplaced"/>
</dbReference>
<feature type="region of interest" description="Disordered" evidence="1">
    <location>
        <begin position="351"/>
        <end position="443"/>
    </location>
</feature>
<dbReference type="GeneID" id="54362800"/>
<name>A0A6J3M420_9PEZI</name>
<feature type="compositionally biased region" description="Polar residues" evidence="1">
    <location>
        <begin position="21"/>
        <end position="60"/>
    </location>
</feature>
<evidence type="ECO:0000313" key="2">
    <source>
        <dbReference type="Proteomes" id="UP000504637"/>
    </source>
</evidence>
<evidence type="ECO:0000313" key="3">
    <source>
        <dbReference type="RefSeq" id="XP_033459265.1"/>
    </source>
</evidence>
<dbReference type="AlphaFoldDB" id="A0A6J3M420"/>
<accession>A0A6J3M420</accession>
<reference evidence="3" key="1">
    <citation type="submission" date="2020-01" db="EMBL/GenBank/DDBJ databases">
        <authorList>
            <consortium name="DOE Joint Genome Institute"/>
            <person name="Haridas S."/>
            <person name="Albert R."/>
            <person name="Binder M."/>
            <person name="Bloem J."/>
            <person name="Labutti K."/>
            <person name="Salamov A."/>
            <person name="Andreopoulos B."/>
            <person name="Baker S.E."/>
            <person name="Barry K."/>
            <person name="Bills G."/>
            <person name="Bluhm B.H."/>
            <person name="Cannon C."/>
            <person name="Castanera R."/>
            <person name="Culley D.E."/>
            <person name="Daum C."/>
            <person name="Ezra D."/>
            <person name="Gonzalez J.B."/>
            <person name="Henrissat B."/>
            <person name="Kuo A."/>
            <person name="Liang C."/>
            <person name="Lipzen A."/>
            <person name="Lutzoni F."/>
            <person name="Magnuson J."/>
            <person name="Mondo S."/>
            <person name="Nolan M."/>
            <person name="Ohm R."/>
            <person name="Pangilinan J."/>
            <person name="Park H.-J."/>
            <person name="Ramirez L."/>
            <person name="Alfaro M."/>
            <person name="Sun H."/>
            <person name="Tritt A."/>
            <person name="Yoshinaga Y."/>
            <person name="Zwiers L.-H."/>
            <person name="Turgeon B.G."/>
            <person name="Goodwin S.B."/>
            <person name="Spatafora J.W."/>
            <person name="Crous P.W."/>
            <person name="Grigoriev I.V."/>
        </authorList>
    </citation>
    <scope>NUCLEOTIDE SEQUENCE</scope>
    <source>
        <strain evidence="3">CBS 342.82</strain>
    </source>
</reference>
<protein>
    <submittedName>
        <fullName evidence="3">Uncharacterized protein</fullName>
    </submittedName>
</protein>